<dbReference type="PANTHER" id="PTHR43861">
    <property type="entry name" value="TRANS-ACONITATE 2-METHYLTRANSFERASE-RELATED"/>
    <property type="match status" value="1"/>
</dbReference>
<dbReference type="AlphaFoldDB" id="A0A913Z170"/>
<keyword evidence="1" id="KW-0489">Methyltransferase</keyword>
<dbReference type="InterPro" id="IPR041698">
    <property type="entry name" value="Methyltransf_25"/>
</dbReference>
<reference evidence="4" key="1">
    <citation type="submission" date="2022-11" db="UniProtKB">
        <authorList>
            <consortium name="EnsemblMetazoa"/>
        </authorList>
    </citation>
    <scope>IDENTIFICATION</scope>
</reference>
<evidence type="ECO:0000313" key="5">
    <source>
        <dbReference type="Proteomes" id="UP000887568"/>
    </source>
</evidence>
<dbReference type="PANTHER" id="PTHR43861:SF1">
    <property type="entry name" value="TRANS-ACONITATE 2-METHYLTRANSFERASE"/>
    <property type="match status" value="1"/>
</dbReference>
<sequence length="288" mass="32376">MLLGPLRPKDLYCDKFWNRTTCSMNFAASGDYRGDGRALQHAIIMQHIDKLTFRPGDEVFDVGCGSGEETKTIASKVKGVVGIDSSEAMIAVANQSNSAPNIEYVVEDARSVGDNPKWRGKFDKVVSFFMLHWIPTEEQPSALGGILSCLMAGGEALFLINTKDKGPHDLSASVLFLKNHPKWGVYAKHYELPLYIWKRSIPDTVKLLKTFGCTVLEGQIKRQEFALSEVQVKLIWKTILKVADLVPAEKQDEFLEDIWQWALSRSADETKSQYLNVNETVVIHVRKE</sequence>
<evidence type="ECO:0000313" key="4">
    <source>
        <dbReference type="EnsemblMetazoa" id="XP_038044420.1"/>
    </source>
</evidence>
<dbReference type="Gene3D" id="3.40.50.150">
    <property type="entry name" value="Vaccinia Virus protein VP39"/>
    <property type="match status" value="1"/>
</dbReference>
<evidence type="ECO:0000256" key="1">
    <source>
        <dbReference type="ARBA" id="ARBA00022603"/>
    </source>
</evidence>
<dbReference type="Proteomes" id="UP000887568">
    <property type="component" value="Unplaced"/>
</dbReference>
<dbReference type="GO" id="GO:0008168">
    <property type="term" value="F:methyltransferase activity"/>
    <property type="evidence" value="ECO:0007669"/>
    <property type="project" value="UniProtKB-KW"/>
</dbReference>
<feature type="domain" description="Methyltransferase" evidence="3">
    <location>
        <begin position="59"/>
        <end position="154"/>
    </location>
</feature>
<evidence type="ECO:0000256" key="2">
    <source>
        <dbReference type="ARBA" id="ARBA00022679"/>
    </source>
</evidence>
<accession>A0A913Z170</accession>
<keyword evidence="2" id="KW-0808">Transferase</keyword>
<protein>
    <recommendedName>
        <fullName evidence="3">Methyltransferase domain-containing protein</fullName>
    </recommendedName>
</protein>
<dbReference type="GO" id="GO:0032259">
    <property type="term" value="P:methylation"/>
    <property type="evidence" value="ECO:0007669"/>
    <property type="project" value="UniProtKB-KW"/>
</dbReference>
<keyword evidence="5" id="KW-1185">Reference proteome</keyword>
<dbReference type="InterPro" id="IPR029063">
    <property type="entry name" value="SAM-dependent_MTases_sf"/>
</dbReference>
<name>A0A913Z170_PATMI</name>
<dbReference type="SUPFAM" id="SSF53335">
    <property type="entry name" value="S-adenosyl-L-methionine-dependent methyltransferases"/>
    <property type="match status" value="1"/>
</dbReference>
<dbReference type="EnsemblMetazoa" id="XM_038188492.1">
    <property type="protein sequence ID" value="XP_038044420.1"/>
    <property type="gene ID" value="LOC119719159"/>
</dbReference>
<dbReference type="OrthoDB" id="66144at2759"/>
<dbReference type="GeneID" id="119719159"/>
<dbReference type="CDD" id="cd02440">
    <property type="entry name" value="AdoMet_MTases"/>
    <property type="match status" value="1"/>
</dbReference>
<dbReference type="RefSeq" id="XP_038044420.1">
    <property type="nucleotide sequence ID" value="XM_038188492.1"/>
</dbReference>
<dbReference type="OMA" id="IMASHPK"/>
<evidence type="ECO:0000259" key="3">
    <source>
        <dbReference type="Pfam" id="PF13649"/>
    </source>
</evidence>
<organism evidence="4 5">
    <name type="scientific">Patiria miniata</name>
    <name type="common">Bat star</name>
    <name type="synonym">Asterina miniata</name>
    <dbReference type="NCBI Taxonomy" id="46514"/>
    <lineage>
        <taxon>Eukaryota</taxon>
        <taxon>Metazoa</taxon>
        <taxon>Echinodermata</taxon>
        <taxon>Eleutherozoa</taxon>
        <taxon>Asterozoa</taxon>
        <taxon>Asteroidea</taxon>
        <taxon>Valvatacea</taxon>
        <taxon>Valvatida</taxon>
        <taxon>Asterinidae</taxon>
        <taxon>Patiria</taxon>
    </lineage>
</organism>
<proteinExistence type="predicted"/>
<dbReference type="Pfam" id="PF13649">
    <property type="entry name" value="Methyltransf_25"/>
    <property type="match status" value="1"/>
</dbReference>